<dbReference type="PANTHER" id="PTHR33908:SF3">
    <property type="entry name" value="UNDECAPRENYL PHOSPHATE-ALPHA-4-AMINO-4-DEOXY-L-ARABINOSE ARABINOSYL TRANSFERASE"/>
    <property type="match status" value="1"/>
</dbReference>
<dbReference type="AlphaFoldDB" id="A0A563W0B5"/>
<evidence type="ECO:0000256" key="4">
    <source>
        <dbReference type="ARBA" id="ARBA00022679"/>
    </source>
</evidence>
<keyword evidence="3" id="KW-0328">Glycosyltransferase</keyword>
<keyword evidence="2" id="KW-1003">Cell membrane</keyword>
<evidence type="ECO:0000256" key="5">
    <source>
        <dbReference type="ARBA" id="ARBA00022692"/>
    </source>
</evidence>
<dbReference type="InterPro" id="IPR038731">
    <property type="entry name" value="RgtA/B/C-like"/>
</dbReference>
<keyword evidence="11" id="KW-1185">Reference proteome</keyword>
<name>A0A563W0B5_9CYAN</name>
<feature type="transmembrane region" description="Helical" evidence="8">
    <location>
        <begin position="128"/>
        <end position="150"/>
    </location>
</feature>
<dbReference type="Pfam" id="PF13231">
    <property type="entry name" value="PMT_2"/>
    <property type="match status" value="1"/>
</dbReference>
<dbReference type="GO" id="GO:0009103">
    <property type="term" value="P:lipopolysaccharide biosynthetic process"/>
    <property type="evidence" value="ECO:0007669"/>
    <property type="project" value="UniProtKB-ARBA"/>
</dbReference>
<dbReference type="RefSeq" id="WP_144866632.1">
    <property type="nucleotide sequence ID" value="NZ_LR213812.1"/>
</dbReference>
<feature type="transmembrane region" description="Helical" evidence="8">
    <location>
        <begin position="392"/>
        <end position="414"/>
    </location>
</feature>
<feature type="transmembrane region" description="Helical" evidence="8">
    <location>
        <begin position="292"/>
        <end position="314"/>
    </location>
</feature>
<accession>A0A563W0B5</accession>
<evidence type="ECO:0000256" key="1">
    <source>
        <dbReference type="ARBA" id="ARBA00004651"/>
    </source>
</evidence>
<gene>
    <name evidence="10" type="ORF">H1P_520004</name>
</gene>
<dbReference type="GO" id="GO:0005886">
    <property type="term" value="C:plasma membrane"/>
    <property type="evidence" value="ECO:0007669"/>
    <property type="project" value="UniProtKB-SubCell"/>
</dbReference>
<evidence type="ECO:0000256" key="6">
    <source>
        <dbReference type="ARBA" id="ARBA00022989"/>
    </source>
</evidence>
<evidence type="ECO:0000256" key="8">
    <source>
        <dbReference type="SAM" id="Phobius"/>
    </source>
</evidence>
<organism evidence="10 11">
    <name type="scientific">Hyella patelloides LEGE 07179</name>
    <dbReference type="NCBI Taxonomy" id="945734"/>
    <lineage>
        <taxon>Bacteria</taxon>
        <taxon>Bacillati</taxon>
        <taxon>Cyanobacteriota</taxon>
        <taxon>Cyanophyceae</taxon>
        <taxon>Pleurocapsales</taxon>
        <taxon>Hyellaceae</taxon>
        <taxon>Hyella</taxon>
    </lineage>
</organism>
<dbReference type="Proteomes" id="UP000320055">
    <property type="component" value="Unassembled WGS sequence"/>
</dbReference>
<proteinExistence type="predicted"/>
<feature type="transmembrane region" description="Helical" evidence="8">
    <location>
        <begin position="12"/>
        <end position="31"/>
    </location>
</feature>
<feature type="transmembrane region" description="Helical" evidence="8">
    <location>
        <begin position="97"/>
        <end position="116"/>
    </location>
</feature>
<dbReference type="GO" id="GO:0010041">
    <property type="term" value="P:response to iron(III) ion"/>
    <property type="evidence" value="ECO:0007669"/>
    <property type="project" value="TreeGrafter"/>
</dbReference>
<feature type="transmembrane region" description="Helical" evidence="8">
    <location>
        <begin position="334"/>
        <end position="353"/>
    </location>
</feature>
<evidence type="ECO:0000259" key="9">
    <source>
        <dbReference type="Pfam" id="PF13231"/>
    </source>
</evidence>
<keyword evidence="6 8" id="KW-1133">Transmembrane helix</keyword>
<feature type="domain" description="Glycosyltransferase RgtA/B/C/D-like" evidence="9">
    <location>
        <begin position="68"/>
        <end position="109"/>
    </location>
</feature>
<dbReference type="OrthoDB" id="9775035at2"/>
<reference evidence="10 11" key="1">
    <citation type="submission" date="2019-01" db="EMBL/GenBank/DDBJ databases">
        <authorList>
            <person name="Brito A."/>
        </authorList>
    </citation>
    <scope>NUCLEOTIDE SEQUENCE [LARGE SCALE GENOMIC DNA]</scope>
    <source>
        <strain evidence="10">1</strain>
    </source>
</reference>
<keyword evidence="5 8" id="KW-0812">Transmembrane</keyword>
<dbReference type="GO" id="GO:0016763">
    <property type="term" value="F:pentosyltransferase activity"/>
    <property type="evidence" value="ECO:0007669"/>
    <property type="project" value="TreeGrafter"/>
</dbReference>
<keyword evidence="4 10" id="KW-0808">Transferase</keyword>
<evidence type="ECO:0000256" key="2">
    <source>
        <dbReference type="ARBA" id="ARBA00022475"/>
    </source>
</evidence>
<keyword evidence="7 8" id="KW-0472">Membrane</keyword>
<dbReference type="InterPro" id="IPR050297">
    <property type="entry name" value="LipidA_mod_glycosyltrf_83"/>
</dbReference>
<evidence type="ECO:0000313" key="10">
    <source>
        <dbReference type="EMBL" id="VEP16963.1"/>
    </source>
</evidence>
<evidence type="ECO:0000313" key="11">
    <source>
        <dbReference type="Proteomes" id="UP000320055"/>
    </source>
</evidence>
<feature type="transmembrane region" description="Helical" evidence="8">
    <location>
        <begin position="359"/>
        <end position="380"/>
    </location>
</feature>
<feature type="transmembrane region" description="Helical" evidence="8">
    <location>
        <begin position="434"/>
        <end position="455"/>
    </location>
</feature>
<comment type="subcellular location">
    <subcellularLocation>
        <location evidence="1">Cell membrane</location>
        <topology evidence="1">Multi-pass membrane protein</topology>
    </subcellularLocation>
</comment>
<protein>
    <submittedName>
        <fullName evidence="10">PMT family glycosyltransferase, 4-amino-4-deoxy-L-arabinose transferase</fullName>
    </submittedName>
</protein>
<evidence type="ECO:0000256" key="3">
    <source>
        <dbReference type="ARBA" id="ARBA00022676"/>
    </source>
</evidence>
<feature type="transmembrane region" description="Helical" evidence="8">
    <location>
        <begin position="242"/>
        <end position="262"/>
    </location>
</feature>
<sequence length="599" mass="68748">MKKVLERNQYWILAIIWLVVINFTAFIWHLGSTSLVDETEPLFAEAARQMTVTNNWITPYFNGETRFDKPPLVYWLMVIGYQLIGVNEWAVRLPSALSAIALTVFGFYTLKYWGIANFKKQGLIKKKQLWLSAIIGSGLMTFNPHTIIWGRTGVSDMLLSGCMGSALFCFFWGYVTSVKRYSLSDINQRFVLPNKWYLAFYILLGLAVLAKGPVGIVLPGLIIFCFLIYIGQFWQVVREIKLLWGAIIFLTITIPWYVLVWLENGQDYLDTFFGYHNFQRFTDVVNGHEAPWYFYFLIVFILLAPWSVYLPVAIANMRWWQRKYWAKQPRQNHLGIFAFFWFICIFLFFSASVTKLPSYVLPLVPAAAILVALMWSNFITNSNFKIKKINHALLASIIINLILVIALAIAFYLSPNWVGKDPATPKLSRLVAESSLPISGTIVWGLIAIAIAFCLTKIKFWRGIIAVNLIGFMAFISFVLIPTTFFIDIHRQVTLKEIAGIITEIQQSSEPIFLVGFKKPSLVFYTQQPVSFFKRRSDLRTHLAENQSNINSATVLIVGRTKDIEKIVNLEPDTYNPLDSRGVYNLIRIPFNEIQLDES</sequence>
<feature type="transmembrane region" description="Helical" evidence="8">
    <location>
        <begin position="157"/>
        <end position="177"/>
    </location>
</feature>
<dbReference type="PANTHER" id="PTHR33908">
    <property type="entry name" value="MANNOSYLTRANSFERASE YKCB-RELATED"/>
    <property type="match status" value="1"/>
</dbReference>
<dbReference type="EMBL" id="CAACVJ010000468">
    <property type="protein sequence ID" value="VEP16963.1"/>
    <property type="molecule type" value="Genomic_DNA"/>
</dbReference>
<feature type="transmembrane region" description="Helical" evidence="8">
    <location>
        <begin position="197"/>
        <end position="230"/>
    </location>
</feature>
<feature type="transmembrane region" description="Helical" evidence="8">
    <location>
        <begin position="72"/>
        <end position="90"/>
    </location>
</feature>
<feature type="transmembrane region" description="Helical" evidence="8">
    <location>
        <begin position="467"/>
        <end position="487"/>
    </location>
</feature>
<evidence type="ECO:0000256" key="7">
    <source>
        <dbReference type="ARBA" id="ARBA00023136"/>
    </source>
</evidence>